<dbReference type="InterPro" id="IPR036959">
    <property type="entry name" value="Peptidase_C12_UCH_sf"/>
</dbReference>
<evidence type="ECO:0000256" key="9">
    <source>
        <dbReference type="PROSITE-ProRule" id="PRU01394"/>
    </source>
</evidence>
<evidence type="ECO:0000256" key="7">
    <source>
        <dbReference type="ARBA" id="ARBA00022807"/>
    </source>
</evidence>
<dbReference type="Proteomes" id="UP000603453">
    <property type="component" value="Unassembled WGS sequence"/>
</dbReference>
<dbReference type="SUPFAM" id="SSF54001">
    <property type="entry name" value="Cysteine proteinases"/>
    <property type="match status" value="1"/>
</dbReference>
<dbReference type="EC" id="3.4.19.12" evidence="3"/>
<feature type="domain" description="UCH catalytic" evidence="10">
    <location>
        <begin position="11"/>
        <end position="222"/>
    </location>
</feature>
<dbReference type="Gene3D" id="3.40.532.10">
    <property type="entry name" value="Peptidase C12, ubiquitin carboxyl-terminal hydrolase"/>
    <property type="match status" value="1"/>
</dbReference>
<comment type="catalytic activity">
    <reaction evidence="1">
        <text>Thiol-dependent hydrolysis of ester, thioester, amide, peptide and isopeptide bonds formed by the C-terminal Gly of ubiquitin (a 76-residue protein attached to proteins as an intracellular targeting signal).</text>
        <dbReference type="EC" id="3.4.19.12"/>
    </reaction>
</comment>
<evidence type="ECO:0000256" key="5">
    <source>
        <dbReference type="ARBA" id="ARBA00022786"/>
    </source>
</evidence>
<dbReference type="Pfam" id="PF01088">
    <property type="entry name" value="Peptidase_C12"/>
    <property type="match status" value="1"/>
</dbReference>
<dbReference type="EMBL" id="JAEPRD010000058">
    <property type="protein sequence ID" value="KAG2202621.1"/>
    <property type="molecule type" value="Genomic_DNA"/>
</dbReference>
<dbReference type="Gene3D" id="1.20.58.860">
    <property type="match status" value="1"/>
</dbReference>
<dbReference type="Pfam" id="PF18031">
    <property type="entry name" value="UCH_C"/>
    <property type="match status" value="1"/>
</dbReference>
<dbReference type="InterPro" id="IPR038765">
    <property type="entry name" value="Papain-like_cys_pep_sf"/>
</dbReference>
<dbReference type="InterPro" id="IPR041507">
    <property type="entry name" value="UCH_C"/>
</dbReference>
<evidence type="ECO:0000259" key="10">
    <source>
        <dbReference type="PROSITE" id="PS52048"/>
    </source>
</evidence>
<accession>A0A8H7R3Q4</accession>
<dbReference type="PANTHER" id="PTHR10589">
    <property type="entry name" value="UBIQUITIN CARBOXYL-TERMINAL HYDROLASE"/>
    <property type="match status" value="1"/>
</dbReference>
<evidence type="ECO:0000256" key="1">
    <source>
        <dbReference type="ARBA" id="ARBA00000707"/>
    </source>
</evidence>
<name>A0A8H7R3Q4_9FUNG</name>
<evidence type="ECO:0000256" key="3">
    <source>
        <dbReference type="ARBA" id="ARBA00012759"/>
    </source>
</evidence>
<comment type="similarity">
    <text evidence="2 8">Belongs to the peptidase C12 family.</text>
</comment>
<dbReference type="InterPro" id="IPR001578">
    <property type="entry name" value="Peptidase_C12_UCH"/>
</dbReference>
<reference evidence="11" key="1">
    <citation type="submission" date="2020-12" db="EMBL/GenBank/DDBJ databases">
        <title>Metabolic potential, ecology and presence of endohyphal bacteria is reflected in genomic diversity of Mucoromycotina.</title>
        <authorList>
            <person name="Muszewska A."/>
            <person name="Okrasinska A."/>
            <person name="Steczkiewicz K."/>
            <person name="Drgas O."/>
            <person name="Orlowska M."/>
            <person name="Perlinska-Lenart U."/>
            <person name="Aleksandrzak-Piekarczyk T."/>
            <person name="Szatraj K."/>
            <person name="Zielenkiewicz U."/>
            <person name="Pilsyk S."/>
            <person name="Malc E."/>
            <person name="Mieczkowski P."/>
            <person name="Kruszewska J.S."/>
            <person name="Biernat P."/>
            <person name="Pawlowska J."/>
        </authorList>
    </citation>
    <scope>NUCLEOTIDE SEQUENCE</scope>
    <source>
        <strain evidence="11">WA0000017839</strain>
    </source>
</reference>
<dbReference type="GO" id="GO:0004843">
    <property type="term" value="F:cysteine-type deubiquitinase activity"/>
    <property type="evidence" value="ECO:0007669"/>
    <property type="project" value="UniProtKB-EC"/>
</dbReference>
<proteinExistence type="inferred from homology"/>
<dbReference type="GO" id="GO:0005737">
    <property type="term" value="C:cytoplasm"/>
    <property type="evidence" value="ECO:0007669"/>
    <property type="project" value="TreeGrafter"/>
</dbReference>
<comment type="caution">
    <text evidence="8">Lacks conserved residue(s) required for the propagation of feature annotation.</text>
</comment>
<evidence type="ECO:0000313" key="12">
    <source>
        <dbReference type="Proteomes" id="UP000603453"/>
    </source>
</evidence>
<organism evidence="11 12">
    <name type="scientific">Mucor saturninus</name>
    <dbReference type="NCBI Taxonomy" id="64648"/>
    <lineage>
        <taxon>Eukaryota</taxon>
        <taxon>Fungi</taxon>
        <taxon>Fungi incertae sedis</taxon>
        <taxon>Mucoromycota</taxon>
        <taxon>Mucoromycotina</taxon>
        <taxon>Mucoromycetes</taxon>
        <taxon>Mucorales</taxon>
        <taxon>Mucorineae</taxon>
        <taxon>Mucoraceae</taxon>
        <taxon>Mucor</taxon>
    </lineage>
</organism>
<dbReference type="GO" id="GO:0016579">
    <property type="term" value="P:protein deubiquitination"/>
    <property type="evidence" value="ECO:0007669"/>
    <property type="project" value="TreeGrafter"/>
</dbReference>
<evidence type="ECO:0000256" key="4">
    <source>
        <dbReference type="ARBA" id="ARBA00022670"/>
    </source>
</evidence>
<protein>
    <recommendedName>
        <fullName evidence="3">ubiquitinyl hydrolase 1</fullName>
        <ecNumber evidence="3">3.4.19.12</ecNumber>
    </recommendedName>
</protein>
<dbReference type="PANTHER" id="PTHR10589:SF16">
    <property type="entry name" value="UBIQUITIN CARBOXYL-TERMINAL HYDROLASE ISOZYME L5"/>
    <property type="match status" value="1"/>
</dbReference>
<comment type="caution">
    <text evidence="11">The sequence shown here is derived from an EMBL/GenBank/DDBJ whole genome shotgun (WGS) entry which is preliminary data.</text>
</comment>
<dbReference type="OrthoDB" id="1924260at2759"/>
<evidence type="ECO:0000256" key="2">
    <source>
        <dbReference type="ARBA" id="ARBA00009326"/>
    </source>
</evidence>
<dbReference type="AlphaFoldDB" id="A0A8H7R3Q4"/>
<keyword evidence="4" id="KW-0645">Protease</keyword>
<dbReference type="PROSITE" id="PS52048">
    <property type="entry name" value="UCH_DOMAIN"/>
    <property type="match status" value="1"/>
</dbReference>
<gene>
    <name evidence="11" type="ORF">INT47_002053</name>
</gene>
<keyword evidence="5 9" id="KW-0833">Ubl conjugation pathway</keyword>
<dbReference type="PROSITE" id="PS52049">
    <property type="entry name" value="ULD"/>
    <property type="match status" value="1"/>
</dbReference>
<evidence type="ECO:0000256" key="8">
    <source>
        <dbReference type="PROSITE-ProRule" id="PRU01393"/>
    </source>
</evidence>
<evidence type="ECO:0000256" key="6">
    <source>
        <dbReference type="ARBA" id="ARBA00022801"/>
    </source>
</evidence>
<keyword evidence="12" id="KW-1185">Reference proteome</keyword>
<evidence type="ECO:0000313" key="11">
    <source>
        <dbReference type="EMBL" id="KAG2202621.1"/>
    </source>
</evidence>
<keyword evidence="6" id="KW-0378">Hydrolase</keyword>
<keyword evidence="7" id="KW-0788">Thiol protease</keyword>
<dbReference type="GO" id="GO:0006511">
    <property type="term" value="P:ubiquitin-dependent protein catabolic process"/>
    <property type="evidence" value="ECO:0007669"/>
    <property type="project" value="UniProtKB-UniRule"/>
</dbReference>
<sequence length="379" mass="44504">MTKETPPGSNSWNPIAPDPGTFTKLCSNIGANGIQVEQVDLLLDRDNLYSMRPVHGLMILTKHKPEPISYTMNETTINNSVYFSNQIVHDAYAMHALLNILLNCATIDVGKELNNFKQFTHDFTPALKGLTLTNSHVFRQAYNNLSSSHRMNQEGDKDIYHPISYIKSGGHLWELDGLKRGPTKLGICDENNWLDIVHVEMTKKMEMHNKQRIPATVWAIIEDRRLVYQRRLIGKNYIKREIECKLDYYQPEWRATMDINQWEEEYRYAMNNERNKRGQILFTRLVQSYCESFDQLPPDEQIGVKSILKEYTKQEDIMDAWLQTQDDSLRLYECLGLEDEKQEMYEKNHIRRQHDYMPFIHSYIQALFEEGHLQHLVSN</sequence>